<comment type="subcellular location">
    <subcellularLocation>
        <location evidence="1">Membrane</location>
        <topology evidence="1">Multi-pass membrane protein</topology>
    </subcellularLocation>
</comment>
<feature type="transmembrane region" description="Helical" evidence="9">
    <location>
        <begin position="404"/>
        <end position="425"/>
    </location>
</feature>
<dbReference type="PANTHER" id="PTHR11629:SF63">
    <property type="entry name" value="V-TYPE PROTON ATPASE SUBUNIT A"/>
    <property type="match status" value="1"/>
</dbReference>
<feature type="transmembrane region" description="Helical" evidence="9">
    <location>
        <begin position="324"/>
        <end position="348"/>
    </location>
</feature>
<feature type="transmembrane region" description="Helical" evidence="9">
    <location>
        <begin position="525"/>
        <end position="545"/>
    </location>
</feature>
<evidence type="ECO:0000256" key="2">
    <source>
        <dbReference type="ARBA" id="ARBA00009904"/>
    </source>
</evidence>
<feature type="transmembrane region" description="Helical" evidence="9">
    <location>
        <begin position="360"/>
        <end position="384"/>
    </location>
</feature>
<sequence length="611" mass="67084">MITRMTRYSFILLSGETRPFLEKLQELGVVDITRSNKPVDAGSSAMFEECSKISSAISALKKTDFSKSPDAEAIAAAAKEADITGDAVQILADTRAELEKLKAGYAAAAKETERRHPWGEFDRESLARLAGEGLKVRFYSVSRKKYDPSWEEMYPVCVIDDSGSSILFVTVSGDKDYTFPVEETAPVEGDWRESQAEEERIAAGITRLEGRLLKLKDRIPELQQALKDAASRLDLYLAEASRESVADDMVTVLEGFAPSDMEEELCRELDEMDLVYVKEEAKEEDNPPIKLKNNSFVKQFEVLTGMYGMPVYSEFDPTPVLGPFFLLFFAMCMGDAGYGILLIILGLLMRRMSGSIGKMGPLVTTLGTGTFFVGIILGTFFGVSLADAAWVPEWLKKIMITGEVAGYSAQMVLALGVGVFHICLAMTIKAIGYTRRFGFVQNISTWAWLILILGIICIAALALLGVMDKEATKWAVIVLGIVSGLGIYIFNNPRRNPLINIGSGLWDTYNMATGIMGDVLSYIRLYALGLAGGMLGAAFNNLAVMLKDGIPVPGLDWIGFLLIIILGHALNLAMSCLGAFVHPLRLTFVEYFKNSGYEGRGKAYRPLGMEK</sequence>
<comment type="caution">
    <text evidence="10">The sequence shown here is derived from an EMBL/GenBank/DDBJ whole genome shotgun (WGS) entry which is preliminary data.</text>
</comment>
<accession>A0A9D9HFT3</accession>
<evidence type="ECO:0000313" key="10">
    <source>
        <dbReference type="EMBL" id="MBO8448247.1"/>
    </source>
</evidence>
<comment type="similarity">
    <text evidence="2">Belongs to the V-ATPase 116 kDa subunit family.</text>
</comment>
<dbReference type="GO" id="GO:0016471">
    <property type="term" value="C:vacuolar proton-transporting V-type ATPase complex"/>
    <property type="evidence" value="ECO:0007669"/>
    <property type="project" value="TreeGrafter"/>
</dbReference>
<evidence type="ECO:0000256" key="1">
    <source>
        <dbReference type="ARBA" id="ARBA00004141"/>
    </source>
</evidence>
<dbReference type="AlphaFoldDB" id="A0A9D9HFT3"/>
<feature type="transmembrane region" description="Helical" evidence="9">
    <location>
        <begin position="557"/>
        <end position="581"/>
    </location>
</feature>
<keyword evidence="8" id="KW-0175">Coiled coil</keyword>
<evidence type="ECO:0000256" key="9">
    <source>
        <dbReference type="SAM" id="Phobius"/>
    </source>
</evidence>
<dbReference type="InterPro" id="IPR002490">
    <property type="entry name" value="V-ATPase_116kDa_su"/>
</dbReference>
<keyword evidence="4 9" id="KW-0812">Transmembrane</keyword>
<dbReference type="PANTHER" id="PTHR11629">
    <property type="entry name" value="VACUOLAR PROTON ATPASES"/>
    <property type="match status" value="1"/>
</dbReference>
<keyword evidence="3" id="KW-0813">Transport</keyword>
<gene>
    <name evidence="10" type="ORF">IAC29_03120</name>
</gene>
<proteinExistence type="inferred from homology"/>
<feature type="coiled-coil region" evidence="8">
    <location>
        <begin position="205"/>
        <end position="232"/>
    </location>
</feature>
<dbReference type="GO" id="GO:0007035">
    <property type="term" value="P:vacuolar acidification"/>
    <property type="evidence" value="ECO:0007669"/>
    <property type="project" value="TreeGrafter"/>
</dbReference>
<organism evidence="10 11">
    <name type="scientific">Candidatus Cryptobacteroides merdigallinarum</name>
    <dbReference type="NCBI Taxonomy" id="2840770"/>
    <lineage>
        <taxon>Bacteria</taxon>
        <taxon>Pseudomonadati</taxon>
        <taxon>Bacteroidota</taxon>
        <taxon>Bacteroidia</taxon>
        <taxon>Bacteroidales</taxon>
        <taxon>Candidatus Cryptobacteroides</taxon>
    </lineage>
</organism>
<feature type="transmembrane region" description="Helical" evidence="9">
    <location>
        <begin position="471"/>
        <end position="490"/>
    </location>
</feature>
<evidence type="ECO:0000256" key="3">
    <source>
        <dbReference type="ARBA" id="ARBA00022448"/>
    </source>
</evidence>
<evidence type="ECO:0000313" key="11">
    <source>
        <dbReference type="Proteomes" id="UP000810252"/>
    </source>
</evidence>
<dbReference type="GO" id="GO:0051117">
    <property type="term" value="F:ATPase binding"/>
    <property type="evidence" value="ECO:0007669"/>
    <property type="project" value="TreeGrafter"/>
</dbReference>
<name>A0A9D9HFT3_9BACT</name>
<evidence type="ECO:0000256" key="8">
    <source>
        <dbReference type="SAM" id="Coils"/>
    </source>
</evidence>
<dbReference type="GO" id="GO:0033179">
    <property type="term" value="C:proton-transporting V-type ATPase, V0 domain"/>
    <property type="evidence" value="ECO:0007669"/>
    <property type="project" value="InterPro"/>
</dbReference>
<keyword evidence="5 9" id="KW-1133">Transmembrane helix</keyword>
<reference evidence="10" key="1">
    <citation type="submission" date="2020-10" db="EMBL/GenBank/DDBJ databases">
        <authorList>
            <person name="Gilroy R."/>
        </authorList>
    </citation>
    <scope>NUCLEOTIDE SEQUENCE</scope>
    <source>
        <strain evidence="10">20514</strain>
    </source>
</reference>
<protein>
    <submittedName>
        <fullName evidence="10">ATPase V</fullName>
    </submittedName>
</protein>
<dbReference type="Pfam" id="PF01496">
    <property type="entry name" value="V_ATPase_I"/>
    <property type="match status" value="1"/>
</dbReference>
<dbReference type="GO" id="GO:0046961">
    <property type="term" value="F:proton-transporting ATPase activity, rotational mechanism"/>
    <property type="evidence" value="ECO:0007669"/>
    <property type="project" value="InterPro"/>
</dbReference>
<feature type="transmembrane region" description="Helical" evidence="9">
    <location>
        <begin position="446"/>
        <end position="465"/>
    </location>
</feature>
<dbReference type="EMBL" id="JADIMQ010000047">
    <property type="protein sequence ID" value="MBO8448247.1"/>
    <property type="molecule type" value="Genomic_DNA"/>
</dbReference>
<evidence type="ECO:0000256" key="7">
    <source>
        <dbReference type="ARBA" id="ARBA00023136"/>
    </source>
</evidence>
<dbReference type="Proteomes" id="UP000810252">
    <property type="component" value="Unassembled WGS sequence"/>
</dbReference>
<keyword evidence="7 9" id="KW-0472">Membrane</keyword>
<evidence type="ECO:0000256" key="6">
    <source>
        <dbReference type="ARBA" id="ARBA00023065"/>
    </source>
</evidence>
<keyword evidence="6" id="KW-0406">Ion transport</keyword>
<evidence type="ECO:0000256" key="4">
    <source>
        <dbReference type="ARBA" id="ARBA00022692"/>
    </source>
</evidence>
<evidence type="ECO:0000256" key="5">
    <source>
        <dbReference type="ARBA" id="ARBA00022989"/>
    </source>
</evidence>
<reference evidence="10" key="2">
    <citation type="journal article" date="2021" name="PeerJ">
        <title>Extensive microbial diversity within the chicken gut microbiome revealed by metagenomics and culture.</title>
        <authorList>
            <person name="Gilroy R."/>
            <person name="Ravi A."/>
            <person name="Getino M."/>
            <person name="Pursley I."/>
            <person name="Horton D.L."/>
            <person name="Alikhan N.F."/>
            <person name="Baker D."/>
            <person name="Gharbi K."/>
            <person name="Hall N."/>
            <person name="Watson M."/>
            <person name="Adriaenssens E.M."/>
            <person name="Foster-Nyarko E."/>
            <person name="Jarju S."/>
            <person name="Secka A."/>
            <person name="Antonio M."/>
            <person name="Oren A."/>
            <person name="Chaudhuri R.R."/>
            <person name="La Ragione R."/>
            <person name="Hildebrand F."/>
            <person name="Pallen M.J."/>
        </authorList>
    </citation>
    <scope>NUCLEOTIDE SEQUENCE</scope>
    <source>
        <strain evidence="10">20514</strain>
    </source>
</reference>